<feature type="compositionally biased region" description="Low complexity" evidence="1">
    <location>
        <begin position="501"/>
        <end position="536"/>
    </location>
</feature>
<feature type="domain" description="N,N-dimethylformamidase beta subunit-like C-terminal" evidence="2">
    <location>
        <begin position="126"/>
        <end position="477"/>
    </location>
</feature>
<dbReference type="InterPro" id="IPR046540">
    <property type="entry name" value="DMFA2_C"/>
</dbReference>
<organism evidence="3 4">
    <name type="scientific">Thiothrix winogradskyi</name>
    <dbReference type="NCBI Taxonomy" id="96472"/>
    <lineage>
        <taxon>Bacteria</taxon>
        <taxon>Pseudomonadati</taxon>
        <taxon>Pseudomonadota</taxon>
        <taxon>Gammaproteobacteria</taxon>
        <taxon>Thiotrichales</taxon>
        <taxon>Thiotrichaceae</taxon>
        <taxon>Thiothrix</taxon>
    </lineage>
</organism>
<evidence type="ECO:0000313" key="4">
    <source>
        <dbReference type="Proteomes" id="UP001054801"/>
    </source>
</evidence>
<protein>
    <recommendedName>
        <fullName evidence="2">N,N-dimethylformamidase beta subunit-like C-terminal domain-containing protein</fullName>
    </recommendedName>
</protein>
<reference evidence="3" key="1">
    <citation type="journal article" date="2022" name="Microorganisms">
        <title>Two New Species of Filamentous Sulfur Bacteria of the Genus Thiothrix, Thiothrix winogradskyi sp. nov. and 'Candidatus Thiothrix sulfatifontis' sp. nov.</title>
        <authorList>
            <person name="Ravin N.V."/>
            <person name="Rossetti S."/>
            <person name="Beletsky A.V."/>
            <person name="Kadnikov V.V."/>
            <person name="Rudenko T.S."/>
            <person name="Smolyakov D.D."/>
            <person name="Moskvitina M.I."/>
            <person name="Gureeva M.V."/>
            <person name="Mardanov A.V."/>
            <person name="Grabovich M.Y."/>
        </authorList>
    </citation>
    <scope>NUCLEOTIDE SEQUENCE</scope>
    <source>
        <strain evidence="3">CT3</strain>
    </source>
</reference>
<proteinExistence type="predicted"/>
<dbReference type="Pfam" id="PF20254">
    <property type="entry name" value="DMFA2_C"/>
    <property type="match status" value="1"/>
</dbReference>
<accession>A0ABY3SWC0</accession>
<feature type="region of interest" description="Disordered" evidence="1">
    <location>
        <begin position="494"/>
        <end position="536"/>
    </location>
</feature>
<gene>
    <name evidence="3" type="ORF">L2Y54_16130</name>
</gene>
<evidence type="ECO:0000313" key="3">
    <source>
        <dbReference type="EMBL" id="UJS23463.1"/>
    </source>
</evidence>
<evidence type="ECO:0000256" key="1">
    <source>
        <dbReference type="SAM" id="MobiDB-lite"/>
    </source>
</evidence>
<evidence type="ECO:0000259" key="2">
    <source>
        <dbReference type="Pfam" id="PF20254"/>
    </source>
</evidence>
<keyword evidence="4" id="KW-1185">Reference proteome</keyword>
<sequence length="564" mass="60315">MGSDPGEDYMATILPNHPHLTASKLSTGLVSAVGLLGLALFSQNVFANTDNSLCNFKNGDVFTEICGYVEASAVQVGKPMRVHVSSTTPDFAINIQRAGNKDPDAVSRFAFSAAGNHKPSAISYNGLNWGAGYNVNIPSDWKSGIYELSFNNGRGDYSEFVAIKSSQPGTHSKVLVLDSLPTKIAYSPIGGKSMYGFNSTNGQASATVSMERPTGRGQWTEHREFVTWLDQQGIIYEAASMMDLHRDPSLLSQYNLVILIGHNEYWSKEMRDNWDNYLAAGGNGAIFSGNTMWWQVRFSSDNKQMICYKNANNDPLKNDNNRVTVNWFNSPIHRPENLSTGVSFRHGGYANYTEGASNHYLNEGFTVTDASHWAFEGTGLSNQGVFGHKTVGYEVDGALFKMVDGKPVVIGGDGTPTNFQILATTPAFAINSPSGIPGIVPNNHNGQGWGTLGVFKPTATSGTVFVAPTISWASGLNDPQVGRITRNVIDRLRHRTQQAPSSGGTTDTGTSTNTGSSNATTPNNTSSGTQVVVQTSTGGGGGSLPLSALLLGLLAMVGLKARKS</sequence>
<dbReference type="EMBL" id="CP091244">
    <property type="protein sequence ID" value="UJS23463.1"/>
    <property type="molecule type" value="Genomic_DNA"/>
</dbReference>
<name>A0ABY3SWC0_9GAMM</name>
<dbReference type="RefSeq" id="WP_236497610.1">
    <property type="nucleotide sequence ID" value="NZ_CP091244.1"/>
</dbReference>
<dbReference type="Proteomes" id="UP001054801">
    <property type="component" value="Chromosome"/>
</dbReference>